<reference evidence="1" key="3">
    <citation type="submission" date="2025-08" db="UniProtKB">
        <authorList>
            <consortium name="Ensembl"/>
        </authorList>
    </citation>
    <scope>IDENTIFICATION</scope>
</reference>
<dbReference type="AlphaFoldDB" id="K7GAS4"/>
<evidence type="ECO:0000313" key="1">
    <source>
        <dbReference type="Ensembl" id="ENSPSIP00000017385.1"/>
    </source>
</evidence>
<dbReference type="PANTHER" id="PTHR45913">
    <property type="entry name" value="EPM2A-INTERACTING PROTEIN 1"/>
    <property type="match status" value="1"/>
</dbReference>
<evidence type="ECO:0000313" key="2">
    <source>
        <dbReference type="Proteomes" id="UP000007267"/>
    </source>
</evidence>
<proteinExistence type="predicted"/>
<dbReference type="PANTHER" id="PTHR45913:SF22">
    <property type="entry name" value="SCAN BOX DOMAIN-CONTAINING PROTEIN"/>
    <property type="match status" value="1"/>
</dbReference>
<reference evidence="1" key="4">
    <citation type="submission" date="2025-09" db="UniProtKB">
        <authorList>
            <consortium name="Ensembl"/>
        </authorList>
    </citation>
    <scope>IDENTIFICATION</scope>
</reference>
<name>K7GAS4_PELSI</name>
<protein>
    <recommendedName>
        <fullName evidence="3">HAT C-terminal dimerisation domain-containing protein</fullName>
    </recommendedName>
</protein>
<accession>K7GAS4</accession>
<dbReference type="Proteomes" id="UP000007267">
    <property type="component" value="Unassembled WGS sequence"/>
</dbReference>
<reference evidence="2" key="1">
    <citation type="submission" date="2011-10" db="EMBL/GenBank/DDBJ databases">
        <authorList>
            <consortium name="Soft-shell Turtle Genome Consortium"/>
        </authorList>
    </citation>
    <scope>NUCLEOTIDE SEQUENCE [LARGE SCALE GENOMIC DNA]</scope>
    <source>
        <strain evidence="2">Daiwa-1</strain>
    </source>
</reference>
<evidence type="ECO:0008006" key="3">
    <source>
        <dbReference type="Google" id="ProtNLM"/>
    </source>
</evidence>
<sequence length="549" mass="62392">KKEVHEDYIKYGFTIMGKNGIDHLQFVVCHTVLSNDTLKPSCLEQHLAKNHNALIDFAAKLQNLKHMKLDTTGTFHQALAKVVEASYELSLLIAKAKKAHIIGEILVKPCLLKAADTMLGVESKKKHSSVKCHIDELAKELKLQVVLTVLASPFFAIQCDDTTDVAQCCQLFVCVQFLNSGTVKELLFLKELMTTSKASITFLKKIEFHGEKLVDVCTDGAPAILDTCSEFVMLVKEKNPAVTTTHWVIHRQALATKTLPDDLRDSLNLAIQVVSFVKNSALNTRLFYALCTDLGADYKTLLFHILSKGNMLSRLFELKDNRRKELYHAFMDQTFQLSLTYLMDIFESLNNLSLKLQGNNTTNIIAHHDAIKAFTEKIQLWKHQTQAQMPNLTFSSLAENEDFQEVCKEDVKNKIVFRLDCLADEFICYFPNNFSGNPIHKLRNPFNVDVDSLPEVLQEQALKIKYDSSAKDNFENASLEEFRIKYFPMYSKVGEEALRIILSFSSTYLCEKSFSSLVILKTKQRNRLDVENDLHCTLASFKPRISQLI</sequence>
<organism evidence="1 2">
    <name type="scientific">Pelodiscus sinensis</name>
    <name type="common">Chinese softshell turtle</name>
    <name type="synonym">Trionyx sinensis</name>
    <dbReference type="NCBI Taxonomy" id="13735"/>
    <lineage>
        <taxon>Eukaryota</taxon>
        <taxon>Metazoa</taxon>
        <taxon>Chordata</taxon>
        <taxon>Craniata</taxon>
        <taxon>Vertebrata</taxon>
        <taxon>Euteleostomi</taxon>
        <taxon>Archelosauria</taxon>
        <taxon>Testudinata</taxon>
        <taxon>Testudines</taxon>
        <taxon>Cryptodira</taxon>
        <taxon>Trionychia</taxon>
        <taxon>Trionychidae</taxon>
        <taxon>Pelodiscus</taxon>
    </lineage>
</organism>
<dbReference type="Ensembl" id="ENSPSIT00000017464.1">
    <property type="protein sequence ID" value="ENSPSIP00000017385.1"/>
    <property type="gene ID" value="ENSPSIG00000015460.1"/>
</dbReference>
<dbReference type="HOGENOM" id="CLU_021316_5_0_1"/>
<keyword evidence="2" id="KW-1185">Reference proteome</keyword>
<dbReference type="EMBL" id="AGCU01198991">
    <property type="status" value="NOT_ANNOTATED_CDS"/>
    <property type="molecule type" value="Genomic_DNA"/>
</dbReference>
<reference evidence="2" key="2">
    <citation type="journal article" date="2013" name="Nat. Genet.">
        <title>The draft genomes of soft-shell turtle and green sea turtle yield insights into the development and evolution of the turtle-specific body plan.</title>
        <authorList>
            <person name="Wang Z."/>
            <person name="Pascual-Anaya J."/>
            <person name="Zadissa A."/>
            <person name="Li W."/>
            <person name="Niimura Y."/>
            <person name="Huang Z."/>
            <person name="Li C."/>
            <person name="White S."/>
            <person name="Xiong Z."/>
            <person name="Fang D."/>
            <person name="Wang B."/>
            <person name="Ming Y."/>
            <person name="Chen Y."/>
            <person name="Zheng Y."/>
            <person name="Kuraku S."/>
            <person name="Pignatelli M."/>
            <person name="Herrero J."/>
            <person name="Beal K."/>
            <person name="Nozawa M."/>
            <person name="Li Q."/>
            <person name="Wang J."/>
            <person name="Zhang H."/>
            <person name="Yu L."/>
            <person name="Shigenobu S."/>
            <person name="Wang J."/>
            <person name="Liu J."/>
            <person name="Flicek P."/>
            <person name="Searle S."/>
            <person name="Wang J."/>
            <person name="Kuratani S."/>
            <person name="Yin Y."/>
            <person name="Aken B."/>
            <person name="Zhang G."/>
            <person name="Irie N."/>
        </authorList>
    </citation>
    <scope>NUCLEOTIDE SEQUENCE [LARGE SCALE GENOMIC DNA]</scope>
    <source>
        <strain evidence="2">Daiwa-1</strain>
    </source>
</reference>
<dbReference type="OMA" id="ANIMAHY"/>
<dbReference type="eggNOG" id="ENOG502QT83">
    <property type="taxonomic scope" value="Eukaryota"/>
</dbReference>
<dbReference type="GeneTree" id="ENSGT00940000160436"/>